<evidence type="ECO:0000256" key="1">
    <source>
        <dbReference type="SAM" id="MobiDB-lite"/>
    </source>
</evidence>
<dbReference type="AlphaFoldDB" id="A0AAD5YPQ1"/>
<organism evidence="2 3">
    <name type="scientific">Leucocoprinus birnbaumii</name>
    <dbReference type="NCBI Taxonomy" id="56174"/>
    <lineage>
        <taxon>Eukaryota</taxon>
        <taxon>Fungi</taxon>
        <taxon>Dikarya</taxon>
        <taxon>Basidiomycota</taxon>
        <taxon>Agaricomycotina</taxon>
        <taxon>Agaricomycetes</taxon>
        <taxon>Agaricomycetidae</taxon>
        <taxon>Agaricales</taxon>
        <taxon>Agaricineae</taxon>
        <taxon>Agaricaceae</taxon>
        <taxon>Leucocoprinus</taxon>
    </lineage>
</organism>
<reference evidence="2" key="1">
    <citation type="submission" date="2022-07" db="EMBL/GenBank/DDBJ databases">
        <title>Genome Sequence of Leucocoprinus birnbaumii.</title>
        <authorList>
            <person name="Buettner E."/>
        </authorList>
    </citation>
    <scope>NUCLEOTIDE SEQUENCE</scope>
    <source>
        <strain evidence="2">VT141</strain>
    </source>
</reference>
<accession>A0AAD5YPQ1</accession>
<feature type="region of interest" description="Disordered" evidence="1">
    <location>
        <begin position="74"/>
        <end position="95"/>
    </location>
</feature>
<keyword evidence="3" id="KW-1185">Reference proteome</keyword>
<proteinExistence type="predicted"/>
<name>A0AAD5YPQ1_9AGAR</name>
<protein>
    <submittedName>
        <fullName evidence="2">Uncharacterized protein</fullName>
    </submittedName>
</protein>
<sequence length="108" mass="11849">MVFDSFIDSLRAWTSRFWSRSQGKGIKARGSAGQWTWTSESTPPPGFFANAHHVVMQQPEFTNVQNSNNTYNLITSGNTGAPLHPPREPMAAGTADIRLNPQTTIAMG</sequence>
<evidence type="ECO:0000313" key="2">
    <source>
        <dbReference type="EMBL" id="KAJ3552996.1"/>
    </source>
</evidence>
<evidence type="ECO:0000313" key="3">
    <source>
        <dbReference type="Proteomes" id="UP001213000"/>
    </source>
</evidence>
<dbReference type="EMBL" id="JANIEX010001974">
    <property type="protein sequence ID" value="KAJ3552996.1"/>
    <property type="molecule type" value="Genomic_DNA"/>
</dbReference>
<comment type="caution">
    <text evidence="2">The sequence shown here is derived from an EMBL/GenBank/DDBJ whole genome shotgun (WGS) entry which is preliminary data.</text>
</comment>
<gene>
    <name evidence="2" type="ORF">NP233_g12748</name>
</gene>
<dbReference type="Proteomes" id="UP001213000">
    <property type="component" value="Unassembled WGS sequence"/>
</dbReference>